<dbReference type="InterPro" id="IPR025315">
    <property type="entry name" value="DUF4220"/>
</dbReference>
<evidence type="ECO:0000259" key="1">
    <source>
        <dbReference type="Pfam" id="PF13968"/>
    </source>
</evidence>
<reference evidence="2" key="1">
    <citation type="submission" date="2015-06" db="UniProtKB">
        <authorList>
            <consortium name="EnsemblPlants"/>
        </authorList>
    </citation>
    <scope>IDENTIFICATION</scope>
</reference>
<dbReference type="Pfam" id="PF04578">
    <property type="entry name" value="DUF594"/>
    <property type="match status" value="1"/>
</dbReference>
<protein>
    <recommendedName>
        <fullName evidence="1">DUF4220 domain-containing protein</fullName>
    </recommendedName>
</protein>
<dbReference type="InterPro" id="IPR007658">
    <property type="entry name" value="DUF594"/>
</dbReference>
<dbReference type="PANTHER" id="PTHR31325">
    <property type="entry name" value="OS01G0798800 PROTEIN-RELATED"/>
    <property type="match status" value="1"/>
</dbReference>
<proteinExistence type="predicted"/>
<organism evidence="2">
    <name type="scientific">Aegilops tauschii</name>
    <name type="common">Tausch's goatgrass</name>
    <name type="synonym">Aegilops squarrosa</name>
    <dbReference type="NCBI Taxonomy" id="37682"/>
    <lineage>
        <taxon>Eukaryota</taxon>
        <taxon>Viridiplantae</taxon>
        <taxon>Streptophyta</taxon>
        <taxon>Embryophyta</taxon>
        <taxon>Tracheophyta</taxon>
        <taxon>Spermatophyta</taxon>
        <taxon>Magnoliopsida</taxon>
        <taxon>Liliopsida</taxon>
        <taxon>Poales</taxon>
        <taxon>Poaceae</taxon>
        <taxon>BOP clade</taxon>
        <taxon>Pooideae</taxon>
        <taxon>Triticodae</taxon>
        <taxon>Triticeae</taxon>
        <taxon>Triticinae</taxon>
        <taxon>Aegilops</taxon>
    </lineage>
</organism>
<name>M8AXP8_AEGTA</name>
<dbReference type="EnsemblPlants" id="EMT06460">
    <property type="protein sequence ID" value="EMT06460"/>
    <property type="gene ID" value="F775_20440"/>
</dbReference>
<evidence type="ECO:0000313" key="2">
    <source>
        <dbReference type="EnsemblPlants" id="EMT06460"/>
    </source>
</evidence>
<dbReference type="AlphaFoldDB" id="M8AXP8"/>
<sequence length="784" mass="87996">MGAAKVGTGGGRGWEGWPGSGGATVVVVGMGLRQIFWITSGIPDSIICLMLHDVMLELVKNGRFATISPVSSSSYQGDLANLVQSQVGISMDGAGAPMPSWLELCYEWEIQAVVVASFSLQVILFFFAGIRRYNISPVLKVLLWLVYLFADFVAMYALGHMSSSLSKKSSGENQLVAFWAPFLLLHLGGQDTITAYALEDNKLWLRQLLNMFLQVSGTTYVLYKYIIAGGASFIPAAMLVLAAGVVKYGERIWAMKLASKGGSPFGHRKDILGRICSVETSPPSPPSNQNICRWIYDRFTKNKQFRTYAFLVTEAHALRHVLAKPLVIDGNEKSYELDRRRSKMLIYRAHEYSWDDGKGGHPWEMEKRNNGDLYRAIEVQLALMYDVLYTKAGVVHKRRGQWIRAISLGSCFAALVVFTQSNRDGYSTPNIVITFTLLGGACALEVASLFKAIGSTWTYAILRNQGWIKLANAILFARHQLIVVKDGRWSDSVGQYNLISFCVHNSKDCLKRRIAKWIGVKVLWDKAQCTKHPKLSSAVKDFVWGFLKSYMFEIEEVDIQSGNWARRFSGFDFDQSQQLDWSLSCEFHKSVLIWHIATSTFLNHPAVQPEPVDKDMAEAVNTLSDYMMYLLVRYPEILPKKPATRDLLQETCSDYAENMISSKTYNVVDSHQIILDFKKGHKLTHHSSGSDVLFKASILVGRMLNMELGLKHKMKIFGKVWTEMLCYAATNASGGFHARQLSNGGEFLTHILLLSKHYSLLYKKPRPFREADETVKLTASDGCN</sequence>
<feature type="domain" description="DUF4220" evidence="1">
    <location>
        <begin position="144"/>
        <end position="501"/>
    </location>
</feature>
<accession>M8AXP8</accession>
<dbReference type="Pfam" id="PF13968">
    <property type="entry name" value="DUF4220"/>
    <property type="match status" value="1"/>
</dbReference>